<organism evidence="2 3">
    <name type="scientific">Mycena albidolilacea</name>
    <dbReference type="NCBI Taxonomy" id="1033008"/>
    <lineage>
        <taxon>Eukaryota</taxon>
        <taxon>Fungi</taxon>
        <taxon>Dikarya</taxon>
        <taxon>Basidiomycota</taxon>
        <taxon>Agaricomycotina</taxon>
        <taxon>Agaricomycetes</taxon>
        <taxon>Agaricomycetidae</taxon>
        <taxon>Agaricales</taxon>
        <taxon>Marasmiineae</taxon>
        <taxon>Mycenaceae</taxon>
        <taxon>Mycena</taxon>
    </lineage>
</organism>
<dbReference type="InterPro" id="IPR040521">
    <property type="entry name" value="KDZ"/>
</dbReference>
<reference evidence="2" key="1">
    <citation type="submission" date="2023-03" db="EMBL/GenBank/DDBJ databases">
        <title>Massive genome expansion in bonnet fungi (Mycena s.s.) driven by repeated elements and novel gene families across ecological guilds.</title>
        <authorList>
            <consortium name="Lawrence Berkeley National Laboratory"/>
            <person name="Harder C.B."/>
            <person name="Miyauchi S."/>
            <person name="Viragh M."/>
            <person name="Kuo A."/>
            <person name="Thoen E."/>
            <person name="Andreopoulos B."/>
            <person name="Lu D."/>
            <person name="Skrede I."/>
            <person name="Drula E."/>
            <person name="Henrissat B."/>
            <person name="Morin E."/>
            <person name="Kohler A."/>
            <person name="Barry K."/>
            <person name="LaButti K."/>
            <person name="Morin E."/>
            <person name="Salamov A."/>
            <person name="Lipzen A."/>
            <person name="Mereny Z."/>
            <person name="Hegedus B."/>
            <person name="Baldrian P."/>
            <person name="Stursova M."/>
            <person name="Weitz H."/>
            <person name="Taylor A."/>
            <person name="Grigoriev I.V."/>
            <person name="Nagy L.G."/>
            <person name="Martin F."/>
            <person name="Kauserud H."/>
        </authorList>
    </citation>
    <scope>NUCLEOTIDE SEQUENCE</scope>
    <source>
        <strain evidence="2">CBHHK002</strain>
    </source>
</reference>
<feature type="region of interest" description="Disordered" evidence="1">
    <location>
        <begin position="576"/>
        <end position="605"/>
    </location>
</feature>
<evidence type="ECO:0000313" key="2">
    <source>
        <dbReference type="EMBL" id="KAJ7362727.1"/>
    </source>
</evidence>
<protein>
    <submittedName>
        <fullName evidence="2">Uncharacterized protein</fullName>
    </submittedName>
</protein>
<evidence type="ECO:0000256" key="1">
    <source>
        <dbReference type="SAM" id="MobiDB-lite"/>
    </source>
</evidence>
<proteinExistence type="predicted"/>
<gene>
    <name evidence="2" type="ORF">DFH08DRAFT_799747</name>
</gene>
<keyword evidence="3" id="KW-1185">Reference proteome</keyword>
<dbReference type="AlphaFoldDB" id="A0AAD7F2C6"/>
<accession>A0AAD7F2C6</accession>
<evidence type="ECO:0000313" key="3">
    <source>
        <dbReference type="Proteomes" id="UP001218218"/>
    </source>
</evidence>
<sequence length="919" mass="102270">MLREDVNVWSNEGLEELMKGSMPGSAPDDDDNRCDKKWENMKEDITLHANGMYDEMGFFPCLCRHSFVLMVADMVKSGKLAKYGFAIAAHLLKVLGEIATSYNIGCKFGKMEWDWRTSKNANAFSPSPTASLLALNIPVPFIASKQSQHTSNIQIQSTLTKGDLTIPVPAMVLANKYRRALKIKATLPMLREAMESLGMELHSVFKTWLEKEKAYLDALRKEPEQETLQIEYYQKLVNLQDQESHLAEIQATRVSFVQVDLGASYGAAAGQTQRTKTQWTETQQMETQQTETQRRWHAIEVASKTLSAMQDLEVCLRITRRWEAGDMDWTATAIMVTNHRRLLTTVIAGYKLRKHIAKALQACSKGADLKPFGNMTPNSRGSVSATLFWFEDANGWDFPSVLDSISTAGAPRTAKNPSKPSFGAHLTAVMLFPARMPPSWEQIVDYAFLADFDLLREVREDIRSEPWAQPAECLAMDQHHKLLRADEEIARLNLEIPCHITYMVDEERFLIHHEGWLQAEGNWALEHQVRVQRVDRSRLNSVHMERLTKLSKEEGFMASLSPGVSIAKEHQVPEAIPSGSEDVEMQEPPQYAGDEGDDEDTDADADVNGKAIANAFEAIYRLYHVHNLLYIGQTSAAPPSEILMGMMAGGARAISDGNCCGCCVINAWCGPKPKPVKLEGETHQISPSILTGYVGVTGMYRAWNVWGGTKAPTVFILKRLKTLQTLVNSKKNGKKTVQTESSRVADGANGEALSAVHQSVLAGQQLLTGPASLTHLWHGGRYSVSESVERLFSKSQHLCRETRSTLHADAIMKAMLTKIWIKAGIKTNYMYTSSAQNIPCTVSAYRGSTTTVLKRIVLKLTLHTGTWITQGKQLKKSGFLAAISVGCSAPNQDLERSVICKWYAYIRGNESLEGSLPPI</sequence>
<dbReference type="EMBL" id="JARIHO010000004">
    <property type="protein sequence ID" value="KAJ7362727.1"/>
    <property type="molecule type" value="Genomic_DNA"/>
</dbReference>
<dbReference type="Pfam" id="PF18758">
    <property type="entry name" value="KDZ"/>
    <property type="match status" value="1"/>
</dbReference>
<dbReference type="Proteomes" id="UP001218218">
    <property type="component" value="Unassembled WGS sequence"/>
</dbReference>
<name>A0AAD7F2C6_9AGAR</name>
<feature type="compositionally biased region" description="Acidic residues" evidence="1">
    <location>
        <begin position="594"/>
        <end position="605"/>
    </location>
</feature>
<comment type="caution">
    <text evidence="2">The sequence shown here is derived from an EMBL/GenBank/DDBJ whole genome shotgun (WGS) entry which is preliminary data.</text>
</comment>